<dbReference type="InterPro" id="IPR004242">
    <property type="entry name" value="Transposase_21"/>
</dbReference>
<dbReference type="EMBL" id="JACGWN010000016">
    <property type="protein sequence ID" value="KAL0395440.1"/>
    <property type="molecule type" value="Genomic_DNA"/>
</dbReference>
<sequence>MLPDKLNQDGAADDDTRSCPLDADPNSYYYDGGPYDYVSGLADRFHDVLHAAEQPLWNGCTTSQLAVVAELKLMKDLDLPGEKIDACKNGCMLYWKDDINLDYCKFCGEARYKSIRERNPNRMKTPYAMLRQRRDPYATHLIRRRGDILTGHIPILQRSHVIARDETFAMRAALMWIVNDLPAYGMASGWSSVGVMECPVCMEDTRAFYLQNGTKAWYFDCHRQFLPPDHPCHRNKKAFTKKRVERNSLKSLVMRLKCRCHSKTDTGSSKVDKEKHLLGARVLVDPSDTTQY</sequence>
<reference evidence="2" key="2">
    <citation type="journal article" date="2024" name="Plant">
        <title>Genomic evolution and insights into agronomic trait innovations of Sesamum species.</title>
        <authorList>
            <person name="Miao H."/>
            <person name="Wang L."/>
            <person name="Qu L."/>
            <person name="Liu H."/>
            <person name="Sun Y."/>
            <person name="Le M."/>
            <person name="Wang Q."/>
            <person name="Wei S."/>
            <person name="Zheng Y."/>
            <person name="Lin W."/>
            <person name="Duan Y."/>
            <person name="Cao H."/>
            <person name="Xiong S."/>
            <person name="Wang X."/>
            <person name="Wei L."/>
            <person name="Li C."/>
            <person name="Ma Q."/>
            <person name="Ju M."/>
            <person name="Zhao R."/>
            <person name="Li G."/>
            <person name="Mu C."/>
            <person name="Tian Q."/>
            <person name="Mei H."/>
            <person name="Zhang T."/>
            <person name="Gao T."/>
            <person name="Zhang H."/>
        </authorList>
    </citation>
    <scope>NUCLEOTIDE SEQUENCE</scope>
    <source>
        <strain evidence="2">KEN1</strain>
    </source>
</reference>
<name>A0AAW2SSJ6_9LAMI</name>
<reference evidence="2" key="1">
    <citation type="submission" date="2020-06" db="EMBL/GenBank/DDBJ databases">
        <authorList>
            <person name="Li T."/>
            <person name="Hu X."/>
            <person name="Zhang T."/>
            <person name="Song X."/>
            <person name="Zhang H."/>
            <person name="Dai N."/>
            <person name="Sheng W."/>
            <person name="Hou X."/>
            <person name="Wei L."/>
        </authorList>
    </citation>
    <scope>NUCLEOTIDE SEQUENCE</scope>
    <source>
        <strain evidence="2">KEN1</strain>
        <tissue evidence="2">Leaf</tissue>
    </source>
</reference>
<feature type="region of interest" description="Disordered" evidence="1">
    <location>
        <begin position="1"/>
        <end position="22"/>
    </location>
</feature>
<protein>
    <submittedName>
        <fullName evidence="2">Uncharacterized protein</fullName>
    </submittedName>
</protein>
<proteinExistence type="predicted"/>
<comment type="caution">
    <text evidence="2">The sequence shown here is derived from an EMBL/GenBank/DDBJ whole genome shotgun (WGS) entry which is preliminary data.</text>
</comment>
<gene>
    <name evidence="2" type="ORF">Slati_4510200</name>
</gene>
<dbReference type="AlphaFoldDB" id="A0AAW2SSJ6"/>
<dbReference type="Pfam" id="PF02992">
    <property type="entry name" value="Transposase_21"/>
    <property type="match status" value="1"/>
</dbReference>
<dbReference type="PANTHER" id="PTHR10775">
    <property type="entry name" value="OS08G0208400 PROTEIN"/>
    <property type="match status" value="1"/>
</dbReference>
<organism evidence="2">
    <name type="scientific">Sesamum latifolium</name>
    <dbReference type="NCBI Taxonomy" id="2727402"/>
    <lineage>
        <taxon>Eukaryota</taxon>
        <taxon>Viridiplantae</taxon>
        <taxon>Streptophyta</taxon>
        <taxon>Embryophyta</taxon>
        <taxon>Tracheophyta</taxon>
        <taxon>Spermatophyta</taxon>
        <taxon>Magnoliopsida</taxon>
        <taxon>eudicotyledons</taxon>
        <taxon>Gunneridae</taxon>
        <taxon>Pentapetalae</taxon>
        <taxon>asterids</taxon>
        <taxon>lamiids</taxon>
        <taxon>Lamiales</taxon>
        <taxon>Pedaliaceae</taxon>
        <taxon>Sesamum</taxon>
    </lineage>
</organism>
<evidence type="ECO:0000313" key="2">
    <source>
        <dbReference type="EMBL" id="KAL0395440.1"/>
    </source>
</evidence>
<accession>A0AAW2SSJ6</accession>
<evidence type="ECO:0000256" key="1">
    <source>
        <dbReference type="SAM" id="MobiDB-lite"/>
    </source>
</evidence>
<dbReference type="PANTHER" id="PTHR10775:SF185">
    <property type="entry name" value="OS08G0208400 PROTEIN"/>
    <property type="match status" value="1"/>
</dbReference>